<dbReference type="PROSITE" id="PS51318">
    <property type="entry name" value="TAT"/>
    <property type="match status" value="1"/>
</dbReference>
<dbReference type="EMBL" id="CP048685">
    <property type="protein sequence ID" value="QPJ61100.1"/>
    <property type="molecule type" value="Genomic_DNA"/>
</dbReference>
<dbReference type="Pfam" id="PF00174">
    <property type="entry name" value="Oxidored_molyb"/>
    <property type="match status" value="1"/>
</dbReference>
<dbReference type="Proteomes" id="UP000594688">
    <property type="component" value="Chromosome"/>
</dbReference>
<name>A0A7T0FZ20_9BACT</name>
<dbReference type="KEGG" id="nli:G3M70_04030"/>
<protein>
    <submittedName>
        <fullName evidence="2">Protein-methionine-sulfoxide reductase catalytic subunit MsrP</fullName>
        <ecNumber evidence="2">1.8.5.-</ecNumber>
    </submittedName>
</protein>
<evidence type="ECO:0000313" key="2">
    <source>
        <dbReference type="EMBL" id="QPJ61100.1"/>
    </source>
</evidence>
<evidence type="ECO:0000259" key="1">
    <source>
        <dbReference type="Pfam" id="PF00174"/>
    </source>
</evidence>
<dbReference type="PANTHER" id="PTHR43032">
    <property type="entry name" value="PROTEIN-METHIONINE-SULFOXIDE REDUCTASE"/>
    <property type="match status" value="1"/>
</dbReference>
<accession>A0A7T0FZ20</accession>
<dbReference type="EC" id="1.8.5.-" evidence="2"/>
<dbReference type="NCBIfam" id="TIGR01409">
    <property type="entry name" value="TAT_signal_seq"/>
    <property type="match status" value="1"/>
</dbReference>
<dbReference type="InterPro" id="IPR000572">
    <property type="entry name" value="OxRdtase_Mopterin-bd_dom"/>
</dbReference>
<dbReference type="SUPFAM" id="SSF56524">
    <property type="entry name" value="Oxidoreductase molybdopterin-binding domain"/>
    <property type="match status" value="1"/>
</dbReference>
<feature type="domain" description="Oxidoreductase molybdopterin-binding" evidence="1">
    <location>
        <begin position="115"/>
        <end position="269"/>
    </location>
</feature>
<dbReference type="InterPro" id="IPR019546">
    <property type="entry name" value="TAT_signal_bac_arc"/>
</dbReference>
<keyword evidence="2" id="KW-0560">Oxidoreductase</keyword>
<dbReference type="PANTHER" id="PTHR43032:SF3">
    <property type="entry name" value="PROTEIN-METHIONINE-SULFOXIDE REDUCTASE CATALYTIC SUBUNIT MSRP"/>
    <property type="match status" value="1"/>
</dbReference>
<reference evidence="2 3" key="1">
    <citation type="submission" date="2020-02" db="EMBL/GenBank/DDBJ databases">
        <title>Genomic and physiological characterization of two novel Nitrospinaceae genera.</title>
        <authorList>
            <person name="Mueller A.J."/>
            <person name="Jung M.-Y."/>
            <person name="Strachan C.R."/>
            <person name="Herbold C.W."/>
            <person name="Kirkegaard R.H."/>
            <person name="Daims H."/>
        </authorList>
    </citation>
    <scope>NUCLEOTIDE SEQUENCE [LARGE SCALE GENOMIC DNA]</scope>
    <source>
        <strain evidence="2">EB</strain>
    </source>
</reference>
<proteinExistence type="predicted"/>
<gene>
    <name evidence="2" type="primary">msrP</name>
    <name evidence="2" type="ORF">G3M70_04030</name>
</gene>
<sequence>MSHIQIPEGWELPESDVTPESVFLNRRDFLKAAGFLGAATVALSACAPGDPEVLEHRPEVTWTPLEKTLYPAKRNLQYKIDRKVTAPRVAGNYNNYYEFSETKEDVNHHARALPTQNWTLEVEGLVNKPQTFGMEDLLKLMPLEERFYRLRCVEAWAMVVPWTGFPLKALLDKVELQSSAKYVEFSSFYMPFTAQGQLAFWQPWPYSEVLSVQEAMNELTIMATGIYGHPLPKQHGAPLRLVVPWKYGFKSIKAVQRIRITDYGPPTFWNSVMPSEYGYIANVNPNVPHPRWPQNKEKMLGTGEERYTLMHNGYGDFVSDLYT</sequence>
<dbReference type="AlphaFoldDB" id="A0A7T0FZ20"/>
<evidence type="ECO:0000313" key="3">
    <source>
        <dbReference type="Proteomes" id="UP000594688"/>
    </source>
</evidence>
<organism evidence="2 3">
    <name type="scientific">Candidatus Nitronauta litoralis</name>
    <dbReference type="NCBI Taxonomy" id="2705533"/>
    <lineage>
        <taxon>Bacteria</taxon>
        <taxon>Pseudomonadati</taxon>
        <taxon>Nitrospinota/Tectimicrobiota group</taxon>
        <taxon>Nitrospinota</taxon>
        <taxon>Nitrospinia</taxon>
        <taxon>Nitrospinales</taxon>
        <taxon>Nitrospinaceae</taxon>
        <taxon>Candidatus Nitronauta</taxon>
    </lineage>
</organism>
<dbReference type="NCBIfam" id="NF003767">
    <property type="entry name" value="PRK05363.1"/>
    <property type="match status" value="1"/>
</dbReference>
<dbReference type="InterPro" id="IPR036374">
    <property type="entry name" value="OxRdtase_Mopterin-bd_sf"/>
</dbReference>
<dbReference type="InterPro" id="IPR006311">
    <property type="entry name" value="TAT_signal"/>
</dbReference>
<dbReference type="GO" id="GO:0016491">
    <property type="term" value="F:oxidoreductase activity"/>
    <property type="evidence" value="ECO:0007669"/>
    <property type="project" value="UniProtKB-KW"/>
</dbReference>
<dbReference type="Gene3D" id="3.90.420.10">
    <property type="entry name" value="Oxidoreductase, molybdopterin-binding domain"/>
    <property type="match status" value="1"/>
</dbReference>